<keyword evidence="1" id="KW-0732">Signal</keyword>
<evidence type="ECO:0000256" key="1">
    <source>
        <dbReference type="SAM" id="SignalP"/>
    </source>
</evidence>
<dbReference type="PANTHER" id="PTHR36302">
    <property type="entry name" value="BLR7088 PROTEIN"/>
    <property type="match status" value="1"/>
</dbReference>
<dbReference type="InterPro" id="IPR036182">
    <property type="entry name" value="PCuAC_sf"/>
</dbReference>
<dbReference type="SUPFAM" id="SSF110087">
    <property type="entry name" value="DR1885-like metal-binding protein"/>
    <property type="match status" value="1"/>
</dbReference>
<dbReference type="RefSeq" id="WP_169205071.1">
    <property type="nucleotide sequence ID" value="NZ_CP059560.1"/>
</dbReference>
<dbReference type="Pfam" id="PF04314">
    <property type="entry name" value="PCuAC"/>
    <property type="match status" value="1"/>
</dbReference>
<dbReference type="InterPro" id="IPR058248">
    <property type="entry name" value="Lxx211020-like"/>
</dbReference>
<keyword evidence="3" id="KW-1185">Reference proteome</keyword>
<feature type="chain" id="PRO_5046403729" evidence="1">
    <location>
        <begin position="21"/>
        <end position="151"/>
    </location>
</feature>
<proteinExistence type="predicted"/>
<dbReference type="Gene3D" id="2.60.40.1890">
    <property type="entry name" value="PCu(A)C copper chaperone"/>
    <property type="match status" value="1"/>
</dbReference>
<accession>A0ABX1MI68</accession>
<evidence type="ECO:0000313" key="3">
    <source>
        <dbReference type="Proteomes" id="UP000652074"/>
    </source>
</evidence>
<comment type="caution">
    <text evidence="2">The sequence shown here is derived from an EMBL/GenBank/DDBJ whole genome shotgun (WGS) entry which is preliminary data.</text>
</comment>
<organism evidence="2 3">
    <name type="scientific">Aromatoleum petrolei</name>
    <dbReference type="NCBI Taxonomy" id="76116"/>
    <lineage>
        <taxon>Bacteria</taxon>
        <taxon>Pseudomonadati</taxon>
        <taxon>Pseudomonadota</taxon>
        <taxon>Betaproteobacteria</taxon>
        <taxon>Rhodocyclales</taxon>
        <taxon>Rhodocyclaceae</taxon>
        <taxon>Aromatoleum</taxon>
    </lineage>
</organism>
<dbReference type="InterPro" id="IPR007410">
    <property type="entry name" value="LpqE-like"/>
</dbReference>
<evidence type="ECO:0000313" key="2">
    <source>
        <dbReference type="EMBL" id="NMF87635.1"/>
    </source>
</evidence>
<reference evidence="2 3" key="1">
    <citation type="submission" date="2019-12" db="EMBL/GenBank/DDBJ databases">
        <title>Comparative genomics gives insights into the taxonomy of the Azoarcus-Aromatoleum group and reveals separate origins of nif in the plant-associated Azoarcus and non-plant-associated Aromatoleum sub-groups.</title>
        <authorList>
            <person name="Lafos M."/>
            <person name="Maluk M."/>
            <person name="Batista M."/>
            <person name="Junghare M."/>
            <person name="Carmona M."/>
            <person name="Faoro H."/>
            <person name="Cruz L.M."/>
            <person name="Battistoni F."/>
            <person name="De Souza E."/>
            <person name="Pedrosa F."/>
            <person name="Chen W.-M."/>
            <person name="Poole P.S."/>
            <person name="Dixon R.A."/>
            <person name="James E.K."/>
        </authorList>
    </citation>
    <scope>NUCLEOTIDE SEQUENCE [LARGE SCALE GENOMIC DNA]</scope>
    <source>
        <strain evidence="2 3">ToN1</strain>
    </source>
</reference>
<dbReference type="PANTHER" id="PTHR36302:SF1">
    <property type="entry name" value="COPPER CHAPERONE PCU(A)C"/>
    <property type="match status" value="1"/>
</dbReference>
<dbReference type="Proteomes" id="UP000652074">
    <property type="component" value="Unassembled WGS sequence"/>
</dbReference>
<dbReference type="EMBL" id="WTVR01000005">
    <property type="protein sequence ID" value="NMF87635.1"/>
    <property type="molecule type" value="Genomic_DNA"/>
</dbReference>
<sequence length="151" mass="16146">MKHYIAAALSLIAFSLPAQADVKIEEPWVRATVPHQKVTGAFMRLTASEDAKLVAAGSPVAGTVEIHEMALEHEVMKMRPVAAVALPAGQSVELKPGAHHVMLLDLRKPLQPGETVPLTLTVEGRDGKRETIEIKAPVRPLGTMGGAGHER</sequence>
<gene>
    <name evidence="2" type="ORF">GPA26_03975</name>
</gene>
<name>A0ABX1MI68_9RHOO</name>
<protein>
    <submittedName>
        <fullName evidence="2">Copper chaperone PCu(A)C</fullName>
    </submittedName>
</protein>
<feature type="signal peptide" evidence="1">
    <location>
        <begin position="1"/>
        <end position="20"/>
    </location>
</feature>